<keyword evidence="12 15" id="KW-0503">Monooxygenase</keyword>
<keyword evidence="8" id="KW-0256">Endoplasmic reticulum</keyword>
<keyword evidence="6 14" id="KW-0349">Heme</keyword>
<dbReference type="SUPFAM" id="SSF48264">
    <property type="entry name" value="Cytochrome P450"/>
    <property type="match status" value="1"/>
</dbReference>
<comment type="function">
    <text evidence="2">May be involved in the metabolism of insect hormones and in the breakdown of synthetic insecticides.</text>
</comment>
<dbReference type="InterPro" id="IPR002401">
    <property type="entry name" value="Cyt_P450_E_grp-I"/>
</dbReference>
<name>A0A2A4JGQ9_HELVI</name>
<evidence type="ECO:0000256" key="8">
    <source>
        <dbReference type="ARBA" id="ARBA00022824"/>
    </source>
</evidence>
<reference evidence="16" key="1">
    <citation type="submission" date="2017-09" db="EMBL/GenBank/DDBJ databases">
        <title>Contemporary evolution of a Lepidopteran species, Heliothis virescens, in response to modern agricultural practices.</title>
        <authorList>
            <person name="Fritz M.L."/>
            <person name="Deyonke A.M."/>
            <person name="Papanicolaou A."/>
            <person name="Micinski S."/>
            <person name="Westbrook J."/>
            <person name="Gould F."/>
        </authorList>
    </citation>
    <scope>NUCLEOTIDE SEQUENCE [LARGE SCALE GENOMIC DNA]</scope>
    <source>
        <strain evidence="16">HvINT-</strain>
        <tissue evidence="16">Whole body</tissue>
    </source>
</reference>
<dbReference type="InterPro" id="IPR050196">
    <property type="entry name" value="Cytochrome_P450_Monoox"/>
</dbReference>
<dbReference type="GO" id="GO:0004497">
    <property type="term" value="F:monooxygenase activity"/>
    <property type="evidence" value="ECO:0007669"/>
    <property type="project" value="UniProtKB-KW"/>
</dbReference>
<dbReference type="GO" id="GO:0016705">
    <property type="term" value="F:oxidoreductase activity, acting on paired donors, with incorporation or reduction of molecular oxygen"/>
    <property type="evidence" value="ECO:0007669"/>
    <property type="project" value="InterPro"/>
</dbReference>
<evidence type="ECO:0000256" key="1">
    <source>
        <dbReference type="ARBA" id="ARBA00001971"/>
    </source>
</evidence>
<dbReference type="GO" id="GO:0005506">
    <property type="term" value="F:iron ion binding"/>
    <property type="evidence" value="ECO:0007669"/>
    <property type="project" value="InterPro"/>
</dbReference>
<accession>A0A2A4JGQ9</accession>
<dbReference type="PANTHER" id="PTHR24291">
    <property type="entry name" value="CYTOCHROME P450 FAMILY 4"/>
    <property type="match status" value="1"/>
</dbReference>
<evidence type="ECO:0000256" key="11">
    <source>
        <dbReference type="ARBA" id="ARBA00023004"/>
    </source>
</evidence>
<dbReference type="InterPro" id="IPR036396">
    <property type="entry name" value="Cyt_P450_sf"/>
</dbReference>
<dbReference type="CDD" id="cd20628">
    <property type="entry name" value="CYP4"/>
    <property type="match status" value="1"/>
</dbReference>
<dbReference type="PRINTS" id="PR00385">
    <property type="entry name" value="P450"/>
</dbReference>
<comment type="caution">
    <text evidence="16">The sequence shown here is derived from an EMBL/GenBank/DDBJ whole genome shotgun (WGS) entry which is preliminary data.</text>
</comment>
<dbReference type="GO" id="GO:0020037">
    <property type="term" value="F:heme binding"/>
    <property type="evidence" value="ECO:0007669"/>
    <property type="project" value="InterPro"/>
</dbReference>
<protein>
    <recommendedName>
        <fullName evidence="17">Cytochrome P450</fullName>
    </recommendedName>
</protein>
<keyword evidence="9" id="KW-0492">Microsome</keyword>
<keyword evidence="7 14" id="KW-0479">Metal-binding</keyword>
<evidence type="ECO:0000256" key="5">
    <source>
        <dbReference type="ARBA" id="ARBA00010617"/>
    </source>
</evidence>
<comment type="subcellular location">
    <subcellularLocation>
        <location evidence="4">Endoplasmic reticulum membrane</location>
        <topology evidence="4">Peripheral membrane protein</topology>
    </subcellularLocation>
    <subcellularLocation>
        <location evidence="3">Microsome membrane</location>
        <topology evidence="3">Peripheral membrane protein</topology>
    </subcellularLocation>
</comment>
<proteinExistence type="inferred from homology"/>
<sequence>MLWILAVLFLTIIWIMRDRWNNRRLIALAEQLAPRSIALPFVGHAYRFLGDDEDRMETFKKIGYEAMEKGGLISHWQGNKLYVLVADAGDAEVLLKTCLEKDDVMKFFRVLLGNGSVFAPVSIWRPRRKMLAPTFSPKNLNSFVNVFSDQSSSMVEQLRSVAGQGAFSIWKYLTAYTMDSVCETALGIKMNSQLQPDQPFLHAFENCCRLDAKRICQPWLYNDKVYRFFCTNDSELHAYSKELIWNFMNKIISTKGEELKKQKMDQDISATKKESWKTFLELLMESSVEYNNVTLREETLVIVLAGTDTSAVGSAFTTVMMAKYPDVQDKVYQELQDVFGDSDRPVTPEDLPRLKYLEAVIKETLRMYPPVPFIVRKVEKDVTLPSGITLVEGCGLFISIWSIHRNPRYWGADAEQFRPERFLDAPPTHPAAFMPFSHGPRSCLGYQYAMMSMKTALATMLRRHRVLPNETNDNVSQDKLHSTDGTKRDELRVKFDVMMRDVNNFVVQLELR</sequence>
<dbReference type="InterPro" id="IPR017972">
    <property type="entry name" value="Cyt_P450_CS"/>
</dbReference>
<keyword evidence="10 15" id="KW-0560">Oxidoreductase</keyword>
<dbReference type="AlphaFoldDB" id="A0A2A4JGQ9"/>
<evidence type="ECO:0000256" key="7">
    <source>
        <dbReference type="ARBA" id="ARBA00022723"/>
    </source>
</evidence>
<evidence type="ECO:0000256" key="14">
    <source>
        <dbReference type="PIRSR" id="PIRSR602401-1"/>
    </source>
</evidence>
<evidence type="ECO:0000256" key="4">
    <source>
        <dbReference type="ARBA" id="ARBA00004406"/>
    </source>
</evidence>
<evidence type="ECO:0000256" key="6">
    <source>
        <dbReference type="ARBA" id="ARBA00022617"/>
    </source>
</evidence>
<evidence type="ECO:0000256" key="3">
    <source>
        <dbReference type="ARBA" id="ARBA00004174"/>
    </source>
</evidence>
<dbReference type="EMBL" id="NWSH01001465">
    <property type="protein sequence ID" value="PCG71161.1"/>
    <property type="molecule type" value="Genomic_DNA"/>
</dbReference>
<evidence type="ECO:0000256" key="12">
    <source>
        <dbReference type="ARBA" id="ARBA00023033"/>
    </source>
</evidence>
<evidence type="ECO:0000256" key="15">
    <source>
        <dbReference type="RuleBase" id="RU000461"/>
    </source>
</evidence>
<dbReference type="PRINTS" id="PR00463">
    <property type="entry name" value="EP450I"/>
</dbReference>
<evidence type="ECO:0000256" key="2">
    <source>
        <dbReference type="ARBA" id="ARBA00003690"/>
    </source>
</evidence>
<dbReference type="Pfam" id="PF00067">
    <property type="entry name" value="p450"/>
    <property type="match status" value="1"/>
</dbReference>
<dbReference type="InterPro" id="IPR001128">
    <property type="entry name" value="Cyt_P450"/>
</dbReference>
<feature type="binding site" description="axial binding residue" evidence="14">
    <location>
        <position position="443"/>
    </location>
    <ligand>
        <name>heme</name>
        <dbReference type="ChEBI" id="CHEBI:30413"/>
    </ligand>
    <ligandPart>
        <name>Fe</name>
        <dbReference type="ChEBI" id="CHEBI:18248"/>
    </ligandPart>
</feature>
<gene>
    <name evidence="16" type="ORF">B5V51_2173</name>
</gene>
<evidence type="ECO:0000256" key="9">
    <source>
        <dbReference type="ARBA" id="ARBA00022848"/>
    </source>
</evidence>
<dbReference type="PROSITE" id="PS00086">
    <property type="entry name" value="CYTOCHROME_P450"/>
    <property type="match status" value="1"/>
</dbReference>
<evidence type="ECO:0000256" key="10">
    <source>
        <dbReference type="ARBA" id="ARBA00023002"/>
    </source>
</evidence>
<evidence type="ECO:0000256" key="13">
    <source>
        <dbReference type="ARBA" id="ARBA00023136"/>
    </source>
</evidence>
<dbReference type="STRING" id="7102.A0A2A4JGQ9"/>
<comment type="cofactor">
    <cofactor evidence="1 14">
        <name>heme</name>
        <dbReference type="ChEBI" id="CHEBI:30413"/>
    </cofactor>
</comment>
<organism evidence="16">
    <name type="scientific">Heliothis virescens</name>
    <name type="common">Tobacco budworm moth</name>
    <dbReference type="NCBI Taxonomy" id="7102"/>
    <lineage>
        <taxon>Eukaryota</taxon>
        <taxon>Metazoa</taxon>
        <taxon>Ecdysozoa</taxon>
        <taxon>Arthropoda</taxon>
        <taxon>Hexapoda</taxon>
        <taxon>Insecta</taxon>
        <taxon>Pterygota</taxon>
        <taxon>Neoptera</taxon>
        <taxon>Endopterygota</taxon>
        <taxon>Lepidoptera</taxon>
        <taxon>Glossata</taxon>
        <taxon>Ditrysia</taxon>
        <taxon>Noctuoidea</taxon>
        <taxon>Noctuidae</taxon>
        <taxon>Heliothinae</taxon>
        <taxon>Heliothis</taxon>
    </lineage>
</organism>
<keyword evidence="11 14" id="KW-0408">Iron</keyword>
<evidence type="ECO:0000313" key="16">
    <source>
        <dbReference type="EMBL" id="PCG71161.1"/>
    </source>
</evidence>
<dbReference type="GO" id="GO:0005789">
    <property type="term" value="C:endoplasmic reticulum membrane"/>
    <property type="evidence" value="ECO:0007669"/>
    <property type="project" value="UniProtKB-SubCell"/>
</dbReference>
<dbReference type="Gene3D" id="1.10.630.10">
    <property type="entry name" value="Cytochrome P450"/>
    <property type="match status" value="1"/>
</dbReference>
<evidence type="ECO:0008006" key="17">
    <source>
        <dbReference type="Google" id="ProtNLM"/>
    </source>
</evidence>
<keyword evidence="13" id="KW-0472">Membrane</keyword>
<dbReference type="PANTHER" id="PTHR24291:SF189">
    <property type="entry name" value="CYTOCHROME P450 4C3-RELATED"/>
    <property type="match status" value="1"/>
</dbReference>
<comment type="similarity">
    <text evidence="5 15">Belongs to the cytochrome P450 family.</text>
</comment>